<feature type="region of interest" description="Disordered" evidence="1">
    <location>
        <begin position="98"/>
        <end position="119"/>
    </location>
</feature>
<dbReference type="RefSeq" id="WP_160619205.1">
    <property type="nucleotide sequence ID" value="NZ_CP047652.1"/>
</dbReference>
<gene>
    <name evidence="2" type="ORF">GT348_07705</name>
</gene>
<keyword evidence="3" id="KW-1185">Reference proteome</keyword>
<sequence length="127" mass="14636">MLIPRIIDASCAKSNIVAKRKRVQTKWTSDKISLLRSLYNENYSYKEMAFELSVSRFMVDSAIRRYIKGQSRPIYTPQIDVKLRKIPKGLKLTRDELVSANSPDPLPKGHPLAKPTGWKNTLRFSEQ</sequence>
<organism evidence="2 3">
    <name type="scientific">Aristophania vespae</name>
    <dbReference type="NCBI Taxonomy" id="2697033"/>
    <lineage>
        <taxon>Bacteria</taxon>
        <taxon>Pseudomonadati</taxon>
        <taxon>Pseudomonadota</taxon>
        <taxon>Alphaproteobacteria</taxon>
        <taxon>Acetobacterales</taxon>
        <taxon>Acetobacteraceae</taxon>
        <taxon>Aristophania</taxon>
    </lineage>
</organism>
<proteinExistence type="predicted"/>
<name>A0A6P1NKF2_9PROT</name>
<evidence type="ECO:0008006" key="4">
    <source>
        <dbReference type="Google" id="ProtNLM"/>
    </source>
</evidence>
<dbReference type="AlphaFoldDB" id="A0A6P1NKF2"/>
<dbReference type="Proteomes" id="UP000463975">
    <property type="component" value="Chromosome"/>
</dbReference>
<dbReference type="KEGG" id="bomb:GT348_07705"/>
<evidence type="ECO:0000256" key="1">
    <source>
        <dbReference type="SAM" id="MobiDB-lite"/>
    </source>
</evidence>
<reference evidence="2 3" key="1">
    <citation type="submission" date="2020-01" db="EMBL/GenBank/DDBJ databases">
        <title>Genome sequencing of strain KACC 21507.</title>
        <authorList>
            <person name="Heo J."/>
            <person name="Kim S.-J."/>
            <person name="Kim J.-S."/>
            <person name="Hong S.-B."/>
            <person name="Kwon S.-W."/>
        </authorList>
    </citation>
    <scope>NUCLEOTIDE SEQUENCE [LARGE SCALE GENOMIC DNA]</scope>
    <source>
        <strain evidence="2 3">KACC 21507</strain>
    </source>
</reference>
<evidence type="ECO:0000313" key="2">
    <source>
        <dbReference type="EMBL" id="QHI96132.1"/>
    </source>
</evidence>
<accession>A0A6P1NKF2</accession>
<dbReference type="EMBL" id="CP047652">
    <property type="protein sequence ID" value="QHI96132.1"/>
    <property type="molecule type" value="Genomic_DNA"/>
</dbReference>
<evidence type="ECO:0000313" key="3">
    <source>
        <dbReference type="Proteomes" id="UP000463975"/>
    </source>
</evidence>
<protein>
    <recommendedName>
        <fullName evidence="4">Helix-turn-helix domain-containing protein</fullName>
    </recommendedName>
</protein>